<dbReference type="OrthoDB" id="346221at2"/>
<dbReference type="EMBL" id="RQER01000001">
    <property type="protein sequence ID" value="TGK05283.1"/>
    <property type="molecule type" value="Genomic_DNA"/>
</dbReference>
<keyword evidence="2" id="KW-0812">Transmembrane</keyword>
<reference evidence="5" key="1">
    <citation type="submission" date="2018-10" db="EMBL/GenBank/DDBJ databases">
        <authorList>
            <person name="Vincent A.T."/>
            <person name="Schiettekatte O."/>
            <person name="Bourhy P."/>
            <person name="Veyrier F.J."/>
            <person name="Picardeau M."/>
        </authorList>
    </citation>
    <scope>NUCLEOTIDE SEQUENCE</scope>
    <source>
        <strain evidence="5">201702690</strain>
    </source>
</reference>
<reference evidence="6 7" key="2">
    <citation type="journal article" date="2019" name="PLoS Negl. Trop. Dis.">
        <title>Revisiting the worldwide diversity of Leptospira species in the environment.</title>
        <authorList>
            <person name="Vincent A.T."/>
            <person name="Schiettekatte O."/>
            <person name="Bourhy P."/>
            <person name="Veyrier F.J."/>
            <person name="Picardeau M."/>
        </authorList>
    </citation>
    <scope>NUCLEOTIDE SEQUENCE [LARGE SCALE GENOMIC DNA]</scope>
    <source>
        <strain evidence="6">201702690</strain>
        <strain evidence="4 7">SSW18</strain>
    </source>
</reference>
<protein>
    <submittedName>
        <fullName evidence="4">Sec region non-globular protein</fullName>
    </submittedName>
</protein>
<dbReference type="EMBL" id="RQGC01000013">
    <property type="protein sequence ID" value="TGL38419.1"/>
    <property type="molecule type" value="Genomic_DNA"/>
</dbReference>
<keyword evidence="2" id="KW-0472">Membrane</keyword>
<feature type="compositionally biased region" description="Low complexity" evidence="1">
    <location>
        <begin position="37"/>
        <end position="49"/>
    </location>
</feature>
<evidence type="ECO:0000256" key="2">
    <source>
        <dbReference type="SAM" id="Phobius"/>
    </source>
</evidence>
<feature type="compositionally biased region" description="Basic residues" evidence="1">
    <location>
        <begin position="50"/>
        <end position="65"/>
    </location>
</feature>
<evidence type="ECO:0000256" key="3">
    <source>
        <dbReference type="SAM" id="SignalP"/>
    </source>
</evidence>
<feature type="transmembrane region" description="Helical" evidence="2">
    <location>
        <begin position="202"/>
        <end position="219"/>
    </location>
</feature>
<keyword evidence="3" id="KW-0732">Signal</keyword>
<feature type="region of interest" description="Disordered" evidence="1">
    <location>
        <begin position="29"/>
        <end position="158"/>
    </location>
</feature>
<feature type="signal peptide" evidence="3">
    <location>
        <begin position="1"/>
        <end position="19"/>
    </location>
</feature>
<sequence length="238" mass="26609">MKKILCLLLSLTLILPIFGQDGEEVDFLDKVSEPKKTTTSTAKKTPLAKTSRKKKVKKNAGKKKKQLEAKKEELEPKEGEPKKKIESEIAPDDPSQGKNSGTPDGGETSTAERGNKEISHPEAAADLQKPYWFNEETNLTPKNLPGYDARASIPNEDNSIRQKLGEILKLGDDKKKEEEKRKAAEQKDQGALVAFFAEHKKGIILITIIIAFTLYQFRAKGSRVTRRSPVTINKVRRD</sequence>
<proteinExistence type="predicted"/>
<evidence type="ECO:0000313" key="7">
    <source>
        <dbReference type="Proteomes" id="UP000297946"/>
    </source>
</evidence>
<evidence type="ECO:0000313" key="5">
    <source>
        <dbReference type="EMBL" id="TGL38419.1"/>
    </source>
</evidence>
<dbReference type="AlphaFoldDB" id="A0A5F1ZNK1"/>
<name>A0A5F1ZNK1_9LEPT</name>
<organism evidence="4 7">
    <name type="scientific">Leptospira langatensis</name>
    <dbReference type="NCBI Taxonomy" id="2484983"/>
    <lineage>
        <taxon>Bacteria</taxon>
        <taxon>Pseudomonadati</taxon>
        <taxon>Spirochaetota</taxon>
        <taxon>Spirochaetia</taxon>
        <taxon>Leptospirales</taxon>
        <taxon>Leptospiraceae</taxon>
        <taxon>Leptospira</taxon>
    </lineage>
</organism>
<feature type="compositionally biased region" description="Polar residues" evidence="1">
    <location>
        <begin position="96"/>
        <end position="112"/>
    </location>
</feature>
<gene>
    <name evidence="4" type="ORF">EHO57_00955</name>
    <name evidence="5" type="ORF">EHQ53_16715</name>
</gene>
<evidence type="ECO:0000256" key="1">
    <source>
        <dbReference type="SAM" id="MobiDB-lite"/>
    </source>
</evidence>
<keyword evidence="6" id="KW-1185">Reference proteome</keyword>
<dbReference type="Proteomes" id="UP000297273">
    <property type="component" value="Unassembled WGS sequence"/>
</dbReference>
<keyword evidence="2" id="KW-1133">Transmembrane helix</keyword>
<dbReference type="RefSeq" id="WP_135646916.1">
    <property type="nucleotide sequence ID" value="NZ_RQER01000001.1"/>
</dbReference>
<dbReference type="InterPro" id="IPR030951">
    <property type="entry name" value="Sec_Non_Glob"/>
</dbReference>
<feature type="chain" id="PRO_5043206865" evidence="3">
    <location>
        <begin position="20"/>
        <end position="238"/>
    </location>
</feature>
<dbReference type="Proteomes" id="UP000297946">
    <property type="component" value="Unassembled WGS sequence"/>
</dbReference>
<accession>A0A5F1ZNK1</accession>
<feature type="compositionally biased region" description="Basic and acidic residues" evidence="1">
    <location>
        <begin position="66"/>
        <end position="87"/>
    </location>
</feature>
<dbReference type="NCBIfam" id="TIGR04420">
    <property type="entry name" value="Sec_Non_Glob"/>
    <property type="match status" value="1"/>
</dbReference>
<comment type="caution">
    <text evidence="4">The sequence shown here is derived from an EMBL/GenBank/DDBJ whole genome shotgun (WGS) entry which is preliminary data.</text>
</comment>
<evidence type="ECO:0000313" key="6">
    <source>
        <dbReference type="Proteomes" id="UP000297273"/>
    </source>
</evidence>
<evidence type="ECO:0000313" key="4">
    <source>
        <dbReference type="EMBL" id="TGK05283.1"/>
    </source>
</evidence>